<gene>
    <name evidence="1" type="ORF">SGRAN_1343</name>
</gene>
<accession>A0AA86L386</accession>
<evidence type="ECO:0000313" key="2">
    <source>
        <dbReference type="Proteomes" id="UP000058599"/>
    </source>
</evidence>
<dbReference type="InterPro" id="IPR043749">
    <property type="entry name" value="DUF5694"/>
</dbReference>
<evidence type="ECO:0000313" key="1">
    <source>
        <dbReference type="EMBL" id="AMG73732.1"/>
    </source>
</evidence>
<dbReference type="RefSeq" id="WP_067181849.1">
    <property type="nucleotide sequence ID" value="NZ_CP012199.1"/>
</dbReference>
<dbReference type="Proteomes" id="UP000058599">
    <property type="component" value="Chromosome"/>
</dbReference>
<dbReference type="Pfam" id="PF18950">
    <property type="entry name" value="DUF5694"/>
    <property type="match status" value="1"/>
</dbReference>
<protein>
    <submittedName>
        <fullName evidence="1">Uncharacterized protein</fullName>
    </submittedName>
</protein>
<dbReference type="AlphaFoldDB" id="A0AA86L386"/>
<reference evidence="1 2" key="1">
    <citation type="journal article" date="2016" name="BMC Genomics">
        <title>Genomic analysis of the nitrate-respiring Sphingopyxis granuli (formerly Sphingomonas macrogoltabida) strain TFA.</title>
        <authorList>
            <person name="Garcia-Romero I."/>
            <person name="Perez-Pulido A.J."/>
            <person name="Gonzalez-Flores Y.E."/>
            <person name="Reyes-Ramirez F."/>
            <person name="Santero E."/>
            <person name="Floriano B."/>
        </authorList>
    </citation>
    <scope>NUCLEOTIDE SEQUENCE [LARGE SCALE GENOMIC DNA]</scope>
    <source>
        <strain evidence="1 2">TFA</strain>
    </source>
</reference>
<sequence>MSAMLALLLAAGAEVPYVPAFDPAALKSQVAGPPNLVVVLGTPHLSGLPADFDPAHLEPLLARLAAWKPDIITIEAVSGPECEMMLRYKARYPGTYDSYCRDPGPAQKALGLDMAAATTEADRRLAAWPAQPQPADRRHLAALFLAGGEPASALVQWLRLPAAERRAGDGLDEALASELTALTTRRNEDYLIAAALAARLGLERVHAADDHSADAINASLDDDPGFEAAMRRAWNNPVAERRKARDDALMARLDGEDVLALYRDYNRPETAQVAFDSDFGAALADPSPEGYGRRYVGWWEARNLRMVANIRAAIAAQPGSRTLSIVGVSHKGYFEAYLHRMHDVRLVDAETVLQ</sequence>
<dbReference type="EMBL" id="CP012199">
    <property type="protein sequence ID" value="AMG73732.1"/>
    <property type="molecule type" value="Genomic_DNA"/>
</dbReference>
<name>A0AA86L386_9SPHN</name>
<dbReference type="KEGG" id="sgi:SGRAN_1343"/>
<organism evidence="1 2">
    <name type="scientific">Sphingopyxis granuli</name>
    <dbReference type="NCBI Taxonomy" id="267128"/>
    <lineage>
        <taxon>Bacteria</taxon>
        <taxon>Pseudomonadati</taxon>
        <taxon>Pseudomonadota</taxon>
        <taxon>Alphaproteobacteria</taxon>
        <taxon>Sphingomonadales</taxon>
        <taxon>Sphingomonadaceae</taxon>
        <taxon>Sphingopyxis</taxon>
    </lineage>
</organism>
<keyword evidence="2" id="KW-1185">Reference proteome</keyword>
<proteinExistence type="predicted"/>